<dbReference type="PANTHER" id="PTHR13194:SF19">
    <property type="entry name" value="NAD(P)-BINDING ROSSMANN-FOLD SUPERFAMILY PROTEIN"/>
    <property type="match status" value="1"/>
</dbReference>
<keyword evidence="4" id="KW-1185">Reference proteome</keyword>
<dbReference type="InterPro" id="IPR039131">
    <property type="entry name" value="NDUFAF1"/>
</dbReference>
<dbReference type="RefSeq" id="WP_077412181.1">
    <property type="nucleotide sequence ID" value="NZ_JBHRTS010000003.1"/>
</dbReference>
<name>A0ABV7JCW1_9GAMM</name>
<comment type="caution">
    <text evidence="3">The sequence shown here is derived from an EMBL/GenBank/DDBJ whole genome shotgun (WGS) entry which is preliminary data.</text>
</comment>
<gene>
    <name evidence="3" type="ORF">ACFODZ_06785</name>
</gene>
<evidence type="ECO:0000313" key="3">
    <source>
        <dbReference type="EMBL" id="MFC3193941.1"/>
    </source>
</evidence>
<dbReference type="SUPFAM" id="SSF49785">
    <property type="entry name" value="Galactose-binding domain-like"/>
    <property type="match status" value="1"/>
</dbReference>
<dbReference type="PANTHER" id="PTHR13194">
    <property type="entry name" value="COMPLEX I INTERMEDIATE-ASSOCIATED PROTEIN 30"/>
    <property type="match status" value="1"/>
</dbReference>
<sequence length="177" mass="19561">MRLLIFLLAMTQQDSNTFDFTALQNNQTMIVNDGVMGGRSSSTLSRVQNGLKFSGSVSLENNGGFASARMIWPFNKVQTQQAEMVVLTVTGDGSSYQFRLRTNRGFDGAAYTQSFSSLNQTRQTIYLPVAEFVPTFRGRVLQDMPVLSLDDVQQMGLLIADKQTGSFNITLHAISVQ</sequence>
<dbReference type="Proteomes" id="UP001595533">
    <property type="component" value="Unassembled WGS sequence"/>
</dbReference>
<proteinExistence type="inferred from homology"/>
<evidence type="ECO:0000259" key="2">
    <source>
        <dbReference type="Pfam" id="PF08547"/>
    </source>
</evidence>
<organism evidence="3 4">
    <name type="scientific">Marinicella sediminis</name>
    <dbReference type="NCBI Taxonomy" id="1792834"/>
    <lineage>
        <taxon>Bacteria</taxon>
        <taxon>Pseudomonadati</taxon>
        <taxon>Pseudomonadota</taxon>
        <taxon>Gammaproteobacteria</taxon>
        <taxon>Lysobacterales</taxon>
        <taxon>Marinicellaceae</taxon>
        <taxon>Marinicella</taxon>
    </lineage>
</organism>
<dbReference type="Pfam" id="PF08547">
    <property type="entry name" value="CIA30"/>
    <property type="match status" value="1"/>
</dbReference>
<feature type="domain" description="NADH:ubiquinone oxidoreductase intermediate-associated protein 30" evidence="2">
    <location>
        <begin position="19"/>
        <end position="170"/>
    </location>
</feature>
<protein>
    <submittedName>
        <fullName evidence="3">CIA30 family protein</fullName>
    </submittedName>
</protein>
<reference evidence="4" key="1">
    <citation type="journal article" date="2019" name="Int. J. Syst. Evol. Microbiol.">
        <title>The Global Catalogue of Microorganisms (GCM) 10K type strain sequencing project: providing services to taxonomists for standard genome sequencing and annotation.</title>
        <authorList>
            <consortium name="The Broad Institute Genomics Platform"/>
            <consortium name="The Broad Institute Genome Sequencing Center for Infectious Disease"/>
            <person name="Wu L."/>
            <person name="Ma J."/>
        </authorList>
    </citation>
    <scope>NUCLEOTIDE SEQUENCE [LARGE SCALE GENOMIC DNA]</scope>
    <source>
        <strain evidence="4">KCTC 42953</strain>
    </source>
</reference>
<comment type="similarity">
    <text evidence="1">Belongs to the CIA30 family.</text>
</comment>
<accession>A0ABV7JCW1</accession>
<evidence type="ECO:0000313" key="4">
    <source>
        <dbReference type="Proteomes" id="UP001595533"/>
    </source>
</evidence>
<evidence type="ECO:0000256" key="1">
    <source>
        <dbReference type="ARBA" id="ARBA00007884"/>
    </source>
</evidence>
<dbReference type="InterPro" id="IPR013857">
    <property type="entry name" value="NADH-UbQ_OxRdtase-assoc_prot30"/>
</dbReference>
<dbReference type="EMBL" id="JBHRTS010000003">
    <property type="protein sequence ID" value="MFC3193941.1"/>
    <property type="molecule type" value="Genomic_DNA"/>
</dbReference>
<dbReference type="InterPro" id="IPR008979">
    <property type="entry name" value="Galactose-bd-like_sf"/>
</dbReference>